<dbReference type="EMBL" id="MFKM01000036">
    <property type="protein sequence ID" value="OGG42834.1"/>
    <property type="molecule type" value="Genomic_DNA"/>
</dbReference>
<accession>A0A1F6C0V0</accession>
<protein>
    <recommendedName>
        <fullName evidence="4">HTH deoR-type domain-containing protein</fullName>
    </recommendedName>
</protein>
<dbReference type="Gene3D" id="1.10.10.10">
    <property type="entry name" value="Winged helix-like DNA-binding domain superfamily/Winged helix DNA-binding domain"/>
    <property type="match status" value="1"/>
</dbReference>
<dbReference type="InterPro" id="IPR036388">
    <property type="entry name" value="WH-like_DNA-bd_sf"/>
</dbReference>
<dbReference type="GO" id="GO:0003700">
    <property type="term" value="F:DNA-binding transcription factor activity"/>
    <property type="evidence" value="ECO:0007669"/>
    <property type="project" value="InterPro"/>
</dbReference>
<evidence type="ECO:0000256" key="1">
    <source>
        <dbReference type="ARBA" id="ARBA00023015"/>
    </source>
</evidence>
<keyword evidence="1" id="KW-0805">Transcription regulation</keyword>
<dbReference type="AlphaFoldDB" id="A0A1F6C0V0"/>
<evidence type="ECO:0000259" key="4">
    <source>
        <dbReference type="Pfam" id="PF08220"/>
    </source>
</evidence>
<feature type="domain" description="HTH deoR-type" evidence="4">
    <location>
        <begin position="164"/>
        <end position="211"/>
    </location>
</feature>
<reference evidence="5 6" key="1">
    <citation type="journal article" date="2016" name="Nat. Commun.">
        <title>Thousands of microbial genomes shed light on interconnected biogeochemical processes in an aquifer system.</title>
        <authorList>
            <person name="Anantharaman K."/>
            <person name="Brown C.T."/>
            <person name="Hug L.A."/>
            <person name="Sharon I."/>
            <person name="Castelle C.J."/>
            <person name="Probst A.J."/>
            <person name="Thomas B.C."/>
            <person name="Singh A."/>
            <person name="Wilkins M.J."/>
            <person name="Karaoz U."/>
            <person name="Brodie E.L."/>
            <person name="Williams K.H."/>
            <person name="Hubbard S.S."/>
            <person name="Banfield J.F."/>
        </authorList>
    </citation>
    <scope>NUCLEOTIDE SEQUENCE [LARGE SCALE GENOMIC DNA]</scope>
</reference>
<comment type="caution">
    <text evidence="5">The sequence shown here is derived from an EMBL/GenBank/DDBJ whole genome shotgun (WGS) entry which is preliminary data.</text>
</comment>
<gene>
    <name evidence="5" type="ORF">A3G50_00485</name>
</gene>
<feature type="region of interest" description="Disordered" evidence="3">
    <location>
        <begin position="133"/>
        <end position="165"/>
    </location>
</feature>
<dbReference type="Proteomes" id="UP000176633">
    <property type="component" value="Unassembled WGS sequence"/>
</dbReference>
<organism evidence="5 6">
    <name type="scientific">Candidatus Jorgensenbacteria bacterium RIFCSPLOWO2_12_FULL_42_11</name>
    <dbReference type="NCBI Taxonomy" id="1798473"/>
    <lineage>
        <taxon>Bacteria</taxon>
        <taxon>Candidatus Joergenseniibacteriota</taxon>
    </lineage>
</organism>
<dbReference type="InterPro" id="IPR001034">
    <property type="entry name" value="DeoR_HTH"/>
</dbReference>
<evidence type="ECO:0000256" key="3">
    <source>
        <dbReference type="SAM" id="MobiDB-lite"/>
    </source>
</evidence>
<keyword evidence="2" id="KW-0804">Transcription</keyword>
<evidence type="ECO:0000313" key="6">
    <source>
        <dbReference type="Proteomes" id="UP000176633"/>
    </source>
</evidence>
<evidence type="ECO:0000313" key="5">
    <source>
        <dbReference type="EMBL" id="OGG42834.1"/>
    </source>
</evidence>
<sequence length="229" mass="24955">MLSNFTKKAYEICYAVFRLGDGIQNTDLRTRLENAGLDLLGASSINDNSSLSSSLSHLEVLILFSQGIGKIGYIQSQVLLREIGNFNSAIKKNNSAISELNLEEFFQDSISQNAESKSKLAIPMAIDNKASVSIETNQDEATAGEKDKENSAMGSSSERSGEARQSAVMNIMRQVQNCRIKDLIAAFPGVSERTLRYDLQKFCEEGTIERVGTGGPGTYYQLKSSVTSG</sequence>
<dbReference type="Pfam" id="PF08220">
    <property type="entry name" value="HTH_DeoR"/>
    <property type="match status" value="1"/>
</dbReference>
<proteinExistence type="predicted"/>
<name>A0A1F6C0V0_9BACT</name>
<evidence type="ECO:0000256" key="2">
    <source>
        <dbReference type="ARBA" id="ARBA00023163"/>
    </source>
</evidence>